<feature type="domain" description="Tox-PL" evidence="1">
    <location>
        <begin position="215"/>
        <end position="322"/>
    </location>
</feature>
<dbReference type="InterPro" id="IPR028908">
    <property type="entry name" value="Tox-PL_dom"/>
</dbReference>
<dbReference type="EMBL" id="SJOI01000001">
    <property type="protein sequence ID" value="TCL03600.1"/>
    <property type="molecule type" value="Genomic_DNA"/>
</dbReference>
<dbReference type="Proteomes" id="UP000294555">
    <property type="component" value="Unassembled WGS sequence"/>
</dbReference>
<protein>
    <submittedName>
        <fullName evidence="2">Papain fold toxin 1 (Glutamine deamidase) of polymorphic toxin system</fullName>
    </submittedName>
</protein>
<dbReference type="Pfam" id="PF15644">
    <property type="entry name" value="Gln_amidase"/>
    <property type="match status" value="1"/>
</dbReference>
<evidence type="ECO:0000259" key="1">
    <source>
        <dbReference type="Pfam" id="PF15644"/>
    </source>
</evidence>
<gene>
    <name evidence="2" type="ORF">EZJ58_1676</name>
</gene>
<proteinExistence type="predicted"/>
<dbReference type="AlphaFoldDB" id="A0A4R1NHH7"/>
<sequence>MGKIIIQNNFYDHKGSINEEKNYLTTMNHLISKSSRFYKSFYNVVNLPINPSVKRSRPSVPWKPSQGSLAQWKAKSTMGPVAKNLQRVDKTDNNYIPQQNVGYSYGEGGSVPGIADKKFSIKGIKSDFVLPGKSTEYTETNQLIKDENYRPSGIKIDTEGLPVPDHRDKNYSKRLEFYILNTLIPKVNQHGEAPFWLRPLAAVAAWLGYHGVGQTNCLSCAASVADTLKEGVLHQAFSTLSDISPSKFSTLQNPLKTHEEELIDSIEDLASYLNNSPVNLNIVLTIKRPSSFWRRLFSAVDGHACNIIRTGSDLHLVDAQKRRYKLVNMTSANRLSEDLITVLQEFIGAVSPEKRSLVPYNVGWMIKKGK</sequence>
<name>A0A4R1NHH7_9GAMM</name>
<dbReference type="RefSeq" id="WP_132922453.1">
    <property type="nucleotide sequence ID" value="NZ_SJOI01000001.1"/>
</dbReference>
<evidence type="ECO:0000313" key="2">
    <source>
        <dbReference type="EMBL" id="TCL03600.1"/>
    </source>
</evidence>
<organism evidence="2 3">
    <name type="scientific">Sodalis ligni</name>
    <dbReference type="NCBI Taxonomy" id="2697027"/>
    <lineage>
        <taxon>Bacteria</taxon>
        <taxon>Pseudomonadati</taxon>
        <taxon>Pseudomonadota</taxon>
        <taxon>Gammaproteobacteria</taxon>
        <taxon>Enterobacterales</taxon>
        <taxon>Bruguierivoracaceae</taxon>
        <taxon>Sodalis</taxon>
    </lineage>
</organism>
<accession>A0A4R1NHH7</accession>
<keyword evidence="3" id="KW-1185">Reference proteome</keyword>
<reference evidence="2 3" key="1">
    <citation type="submission" date="2019-02" db="EMBL/GenBank/DDBJ databases">
        <title>Investigation of anaerobic lignin degradation for improved lignocellulosic biofuels.</title>
        <authorList>
            <person name="Deangelis K."/>
        </authorList>
    </citation>
    <scope>NUCLEOTIDE SEQUENCE [LARGE SCALE GENOMIC DNA]</scope>
    <source>
        <strain evidence="2 3">159R</strain>
    </source>
</reference>
<evidence type="ECO:0000313" key="3">
    <source>
        <dbReference type="Proteomes" id="UP000294555"/>
    </source>
</evidence>
<dbReference type="OrthoDB" id="6476127at2"/>
<comment type="caution">
    <text evidence="2">The sequence shown here is derived from an EMBL/GenBank/DDBJ whole genome shotgun (WGS) entry which is preliminary data.</text>
</comment>